<organism evidence="12 13">
    <name type="scientific">Ligilactobacillus salitolerans</name>
    <dbReference type="NCBI Taxonomy" id="1808352"/>
    <lineage>
        <taxon>Bacteria</taxon>
        <taxon>Bacillati</taxon>
        <taxon>Bacillota</taxon>
        <taxon>Bacilli</taxon>
        <taxon>Lactobacillales</taxon>
        <taxon>Lactobacillaceae</taxon>
        <taxon>Ligilactobacillus</taxon>
    </lineage>
</organism>
<dbReference type="PANTHER" id="PTHR36203:SF1">
    <property type="entry name" value="ASCORBATE-SPECIFIC PTS SYSTEM EIIA COMPONENT"/>
    <property type="match status" value="1"/>
</dbReference>
<evidence type="ECO:0000313" key="12">
    <source>
        <dbReference type="EMBL" id="GBG94019.1"/>
    </source>
</evidence>
<dbReference type="PROSITE" id="PS51094">
    <property type="entry name" value="PTS_EIIA_TYPE_2"/>
    <property type="match status" value="1"/>
</dbReference>
<dbReference type="InterPro" id="IPR051351">
    <property type="entry name" value="Ascorbate-PTS_EIIA_comp"/>
</dbReference>
<dbReference type="GO" id="GO:0009401">
    <property type="term" value="P:phosphoenolpyruvate-dependent sugar phosphotransferase system"/>
    <property type="evidence" value="ECO:0007669"/>
    <property type="project" value="UniProtKB-KW"/>
</dbReference>
<keyword evidence="4" id="KW-0597">Phosphoprotein</keyword>
<evidence type="ECO:0000256" key="5">
    <source>
        <dbReference type="ARBA" id="ARBA00022679"/>
    </source>
</evidence>
<feature type="domain" description="PTS EIIA type-2" evidence="11">
    <location>
        <begin position="3"/>
        <end position="146"/>
    </location>
</feature>
<dbReference type="GO" id="GO:0005737">
    <property type="term" value="C:cytoplasm"/>
    <property type="evidence" value="ECO:0007669"/>
    <property type="project" value="UniProtKB-SubCell"/>
</dbReference>
<evidence type="ECO:0000259" key="11">
    <source>
        <dbReference type="PROSITE" id="PS51094"/>
    </source>
</evidence>
<dbReference type="SUPFAM" id="SSF55804">
    <property type="entry name" value="Phoshotransferase/anion transport protein"/>
    <property type="match status" value="1"/>
</dbReference>
<dbReference type="Pfam" id="PF00359">
    <property type="entry name" value="PTS_EIIA_2"/>
    <property type="match status" value="1"/>
</dbReference>
<dbReference type="InterPro" id="IPR016152">
    <property type="entry name" value="PTrfase/Anion_transptr"/>
</dbReference>
<dbReference type="Gene3D" id="3.40.930.10">
    <property type="entry name" value="Mannitol-specific EII, Chain A"/>
    <property type="match status" value="1"/>
</dbReference>
<evidence type="ECO:0000256" key="1">
    <source>
        <dbReference type="ARBA" id="ARBA00004496"/>
    </source>
</evidence>
<evidence type="ECO:0000256" key="8">
    <source>
        <dbReference type="ARBA" id="ARBA00037387"/>
    </source>
</evidence>
<evidence type="ECO:0000313" key="13">
    <source>
        <dbReference type="Proteomes" id="UP000286848"/>
    </source>
</evidence>
<accession>A0A401IR48</accession>
<evidence type="ECO:0000256" key="10">
    <source>
        <dbReference type="ARBA" id="ARBA00042072"/>
    </source>
</evidence>
<evidence type="ECO:0000256" key="4">
    <source>
        <dbReference type="ARBA" id="ARBA00022553"/>
    </source>
</evidence>
<evidence type="ECO:0000256" key="2">
    <source>
        <dbReference type="ARBA" id="ARBA00022448"/>
    </source>
</evidence>
<dbReference type="EMBL" id="BFFP01000005">
    <property type="protein sequence ID" value="GBG94019.1"/>
    <property type="molecule type" value="Genomic_DNA"/>
</dbReference>
<comment type="function">
    <text evidence="8">The phosphoenolpyruvate-dependent sugar phosphotransferase system (sugar PTS), a major carbohydrate active transport system, catalyzes the phosphorylation of incoming sugar substrates concomitantly with their translocation across the cell membrane. The enzyme II UlaABC PTS system is involved in ascorbate transport.</text>
</comment>
<dbReference type="CDD" id="cd00211">
    <property type="entry name" value="PTS_IIA_fru"/>
    <property type="match status" value="1"/>
</dbReference>
<gene>
    <name evidence="12" type="ORF">LFYK43_04780</name>
</gene>
<keyword evidence="5" id="KW-0808">Transferase</keyword>
<keyword evidence="6" id="KW-0598">Phosphotransferase system</keyword>
<comment type="caution">
    <text evidence="12">The sequence shown here is derived from an EMBL/GenBank/DDBJ whole genome shotgun (WGS) entry which is preliminary data.</text>
</comment>
<keyword evidence="3" id="KW-0963">Cytoplasm</keyword>
<dbReference type="InterPro" id="IPR002178">
    <property type="entry name" value="PTS_EIIA_type-2_dom"/>
</dbReference>
<dbReference type="Proteomes" id="UP000286848">
    <property type="component" value="Unassembled WGS sequence"/>
</dbReference>
<evidence type="ECO:0000256" key="6">
    <source>
        <dbReference type="ARBA" id="ARBA00022683"/>
    </source>
</evidence>
<evidence type="ECO:0000256" key="9">
    <source>
        <dbReference type="ARBA" id="ARBA00041175"/>
    </source>
</evidence>
<dbReference type="GO" id="GO:0016301">
    <property type="term" value="F:kinase activity"/>
    <property type="evidence" value="ECO:0007669"/>
    <property type="project" value="UniProtKB-KW"/>
</dbReference>
<dbReference type="AlphaFoldDB" id="A0A401IR48"/>
<evidence type="ECO:0000256" key="7">
    <source>
        <dbReference type="ARBA" id="ARBA00022777"/>
    </source>
</evidence>
<sequence length="149" mass="16516">MMAFIQAELIQLNVQADNWKDAILKAGQPLLNQQYVTKDYLNEVIKIAEETGPYIVFTPHVALSHAKTEDGALKDGIGLTTLKQPLAFGNKDNDPVKYIFTLSSTQPNGHLDQMAQLVNLLSKKDFFEQIDQAANPAVAADYLNQIAKE</sequence>
<reference evidence="12 13" key="1">
    <citation type="journal article" date="2019" name="Int. J. Syst. Evol. Microbiol.">
        <title>Lactobacillus salitolerans sp. nov., a novel lactic acid bacterium isolated from spent mushroom substrates.</title>
        <authorList>
            <person name="Tohno M."/>
            <person name="Tanizawa Y."/>
            <person name="Kojima Y."/>
            <person name="Sakamoto M."/>
            <person name="Nakamura Y."/>
            <person name="Ohkuma M."/>
            <person name="Kobayashi H."/>
        </authorList>
    </citation>
    <scope>NUCLEOTIDE SEQUENCE [LARGE SCALE GENOMIC DNA]</scope>
    <source>
        <strain evidence="12 13">YK43</strain>
    </source>
</reference>
<keyword evidence="13" id="KW-1185">Reference proteome</keyword>
<proteinExistence type="predicted"/>
<dbReference type="PANTHER" id="PTHR36203">
    <property type="entry name" value="ASCORBATE-SPECIFIC PTS SYSTEM EIIA COMPONENT"/>
    <property type="match status" value="1"/>
</dbReference>
<evidence type="ECO:0000256" key="3">
    <source>
        <dbReference type="ARBA" id="ARBA00022490"/>
    </source>
</evidence>
<protein>
    <recommendedName>
        <fullName evidence="9">Ascorbate-specific PTS system EIIA component</fullName>
    </recommendedName>
    <alternativeName>
        <fullName evidence="10">Ascorbate-specific phosphotransferase enzyme IIA component</fullName>
    </alternativeName>
</protein>
<keyword evidence="7" id="KW-0418">Kinase</keyword>
<name>A0A401IR48_9LACO</name>
<keyword evidence="2" id="KW-0813">Transport</keyword>
<comment type="subcellular location">
    <subcellularLocation>
        <location evidence="1">Cytoplasm</location>
    </subcellularLocation>
</comment>